<dbReference type="Proteomes" id="UP000019202">
    <property type="component" value="Unassembled WGS sequence"/>
</dbReference>
<dbReference type="Gene3D" id="3.40.50.300">
    <property type="entry name" value="P-loop containing nucleotide triphosphate hydrolases"/>
    <property type="match status" value="2"/>
</dbReference>
<dbReference type="Pfam" id="PF13087">
    <property type="entry name" value="AAA_12"/>
    <property type="match status" value="1"/>
</dbReference>
<feature type="domain" description="DNA2/NAM7 helicase-like C-terminal" evidence="7">
    <location>
        <begin position="908"/>
        <end position="1081"/>
    </location>
</feature>
<dbReference type="AlphaFoldDB" id="W1J284"/>
<dbReference type="InterPro" id="IPR050534">
    <property type="entry name" value="Coronavir_polyprotein_1ab"/>
</dbReference>
<dbReference type="InterPro" id="IPR027417">
    <property type="entry name" value="P-loop_NTPase"/>
</dbReference>
<dbReference type="InterPro" id="IPR041679">
    <property type="entry name" value="DNA2/NAM7-like_C"/>
</dbReference>
<dbReference type="CDD" id="cd18808">
    <property type="entry name" value="SF1_C_Upf1"/>
    <property type="match status" value="1"/>
</dbReference>
<dbReference type="EMBL" id="CBXF010000100">
    <property type="protein sequence ID" value="CDL84178.1"/>
    <property type="molecule type" value="Genomic_DNA"/>
</dbReference>
<gene>
    <name evidence="8" type="ORF">XSR1_400016</name>
</gene>
<evidence type="ECO:0000313" key="9">
    <source>
        <dbReference type="Proteomes" id="UP000019202"/>
    </source>
</evidence>
<dbReference type="InterPro" id="IPR047187">
    <property type="entry name" value="SF1_C_Upf1"/>
</dbReference>
<proteinExistence type="predicted"/>
<evidence type="ECO:0000256" key="2">
    <source>
        <dbReference type="ARBA" id="ARBA00022801"/>
    </source>
</evidence>
<evidence type="ECO:0000259" key="7">
    <source>
        <dbReference type="Pfam" id="PF13087"/>
    </source>
</evidence>
<dbReference type="RefSeq" id="WP_038240144.1">
    <property type="nucleotide sequence ID" value="NZ_CAWLWS010000100.1"/>
</dbReference>
<comment type="caution">
    <text evidence="8">The sequence shown here is derived from an EMBL/GenBank/DDBJ whole genome shotgun (WGS) entry which is preliminary data.</text>
</comment>
<evidence type="ECO:0000256" key="1">
    <source>
        <dbReference type="ARBA" id="ARBA00022741"/>
    </source>
</evidence>
<evidence type="ECO:0000256" key="3">
    <source>
        <dbReference type="ARBA" id="ARBA00022806"/>
    </source>
</evidence>
<accession>W1J284</accession>
<dbReference type="SUPFAM" id="SSF52540">
    <property type="entry name" value="P-loop containing nucleoside triphosphate hydrolases"/>
    <property type="match status" value="1"/>
</dbReference>
<dbReference type="PANTHER" id="PTHR43788">
    <property type="entry name" value="DNA2/NAM7 HELICASE FAMILY MEMBER"/>
    <property type="match status" value="1"/>
</dbReference>
<name>W1J284_9GAMM</name>
<evidence type="ECO:0000256" key="4">
    <source>
        <dbReference type="ARBA" id="ARBA00022840"/>
    </source>
</evidence>
<feature type="region of interest" description="Disordered" evidence="6">
    <location>
        <begin position="220"/>
        <end position="240"/>
    </location>
</feature>
<keyword evidence="4" id="KW-0067">ATP-binding</keyword>
<evidence type="ECO:0000256" key="5">
    <source>
        <dbReference type="SAM" id="Coils"/>
    </source>
</evidence>
<keyword evidence="5" id="KW-0175">Coiled coil</keyword>
<organism evidence="8 9">
    <name type="scientific">Xenorhabdus szentirmaii DSM 16338</name>
    <dbReference type="NCBI Taxonomy" id="1427518"/>
    <lineage>
        <taxon>Bacteria</taxon>
        <taxon>Pseudomonadati</taxon>
        <taxon>Pseudomonadota</taxon>
        <taxon>Gammaproteobacteria</taxon>
        <taxon>Enterobacterales</taxon>
        <taxon>Morganellaceae</taxon>
        <taxon>Xenorhabdus</taxon>
    </lineage>
</organism>
<sequence length="1105" mass="124804">MSEILHSTNVLRAWQHIEFFQPYSPEKKKNSLTVTLQELRECGDDALPWLSQQLRHDYKIPGKKVGYSLHIGLFEKAIAKSISEKVFHRSQTYTKDEIEQRLDNEDPTCFAKVILNSQGALDLENFSISSLPWALGHLQNERFNHLNAACFSASCNQLKADLTLFDAKLRVISENDKPVLRAGDILILLEALLVEWADFQPEWQYAIQIDWLEGDFDKKLNEDGDGDKGSDEDDADEEEISPTHHDFVLPILNSYFFEDIGIVINALHQGKNSKALKEYLSHSHPQEKTELYSQQGLAAIIKQLHPSKMPLGRWPSEPAHAMSLMQQFAINTAIEELADGGLLSVNGPPGTGKTTLLRDLVAHNIVERAKILADFSCVAETLDSSGLVVEKLTGFEMIVASSNNAAVENISKELPQKKSLAKEFQAFNYLSPVANQLATEKKTPKKTKYSPETKRQYDMYFPLDRDKQCWGMISAALGKKANRKNFGQRLLFDEHFLRDTHEEKSRPDDQNFLSLWRWHRFHIPTSFAAAKKKFHELLSHTDQLQETLEYFAYLLERSQDNTVEKAESLRDQAQTQYASQLTLLKSLEADLISQDKKIDFAKQQQKITESNAPGWFTRLINRKRVQQHRKGLREIQQSVLAQMQAYSDLAEQTAKQRKASDQAQKQLQTALRAVERAKEEQARHQRALAALQQQFPDIKLPDITRSISDPSLQRTAFWQNEMINRKRSELFIAAMDLHQAWLYEALKNSAFVAVVLKLNAFLSSPGSVTDDCLRWWQTLFMVVPVLSTTFASLGRMFDGVGSEELGWLMIDEAGQTSPQQAVGGIWRAKRVLVVGDPLQIEPVFTTSPQLVEHFCNDALAGDSPNWEPSKFSVQQIADRANHWGCELGEMGHKVQIGIPLWVHRRCIEPMFSLANAIAYDGRMIHGSEADKILSSAVSPELPNHWRISAGGQGEKQYRNSHGDDLVKLLDKLLAANVSLRSIYVITPFKAVKAGLQDVLAKRGLSVWQKQSPALTQKEFDNWKKHCVGTVHTFQGKENDIVIFVLGCDKDNDGGARWAASKPNLLNVALTRAKKHFFVIGDPAVWQRLSGFNRVAATLPSISPGT</sequence>
<reference evidence="8" key="1">
    <citation type="submission" date="2013-11" db="EMBL/GenBank/DDBJ databases">
        <title>Draft genome sequence and annotation of the entomopathogenic bacteria, Xenorhabdus cabanillasi strain JM26 and Xenorhabdus szentirmai strain DSM 16338.</title>
        <authorList>
            <person name="Gualtieri M."/>
            <person name="Ogier J.C."/>
            <person name="Pages S."/>
            <person name="Givaudan A."/>
            <person name="Gaudriault S."/>
        </authorList>
    </citation>
    <scope>NUCLEOTIDE SEQUENCE [LARGE SCALE GENOMIC DNA]</scope>
    <source>
        <strain evidence="8">DSM 16338</strain>
    </source>
</reference>
<dbReference type="OrthoDB" id="9757917at2"/>
<feature type="compositionally biased region" description="Acidic residues" evidence="6">
    <location>
        <begin position="230"/>
        <end position="240"/>
    </location>
</feature>
<keyword evidence="1" id="KW-0547">Nucleotide-binding</keyword>
<evidence type="ECO:0000256" key="6">
    <source>
        <dbReference type="SAM" id="MobiDB-lite"/>
    </source>
</evidence>
<feature type="compositionally biased region" description="Basic and acidic residues" evidence="6">
    <location>
        <begin position="220"/>
        <end position="229"/>
    </location>
</feature>
<keyword evidence="9" id="KW-1185">Reference proteome</keyword>
<keyword evidence="2" id="KW-0378">Hydrolase</keyword>
<dbReference type="GO" id="GO:0016787">
    <property type="term" value="F:hydrolase activity"/>
    <property type="evidence" value="ECO:0007669"/>
    <property type="project" value="UniProtKB-KW"/>
</dbReference>
<dbReference type="GO" id="GO:0005524">
    <property type="term" value="F:ATP binding"/>
    <property type="evidence" value="ECO:0007669"/>
    <property type="project" value="UniProtKB-KW"/>
</dbReference>
<keyword evidence="3 8" id="KW-0347">Helicase</keyword>
<protein>
    <submittedName>
        <fullName evidence="8">Similarities with DNA helicase related protein</fullName>
    </submittedName>
</protein>
<dbReference type="GO" id="GO:0043139">
    <property type="term" value="F:5'-3' DNA helicase activity"/>
    <property type="evidence" value="ECO:0007669"/>
    <property type="project" value="TreeGrafter"/>
</dbReference>
<dbReference type="PANTHER" id="PTHR43788:SF8">
    <property type="entry name" value="DNA-BINDING PROTEIN SMUBP-2"/>
    <property type="match status" value="1"/>
</dbReference>
<feature type="coiled-coil region" evidence="5">
    <location>
        <begin position="660"/>
        <end position="694"/>
    </location>
</feature>
<evidence type="ECO:0000313" key="8">
    <source>
        <dbReference type="EMBL" id="CDL84178.1"/>
    </source>
</evidence>
<dbReference type="STRING" id="1427518.XSR1_400016"/>